<keyword evidence="2" id="KW-0732">Signal</keyword>
<evidence type="ECO:0000313" key="4">
    <source>
        <dbReference type="Proteomes" id="UP001165082"/>
    </source>
</evidence>
<name>A0A9W7FZ04_9STRA</name>
<evidence type="ECO:0000256" key="1">
    <source>
        <dbReference type="SAM" id="MobiDB-lite"/>
    </source>
</evidence>
<dbReference type="AlphaFoldDB" id="A0A9W7FZ04"/>
<feature type="non-terminal residue" evidence="3">
    <location>
        <position position="1"/>
    </location>
</feature>
<organism evidence="3 4">
    <name type="scientific">Triparma retinervis</name>
    <dbReference type="NCBI Taxonomy" id="2557542"/>
    <lineage>
        <taxon>Eukaryota</taxon>
        <taxon>Sar</taxon>
        <taxon>Stramenopiles</taxon>
        <taxon>Ochrophyta</taxon>
        <taxon>Bolidophyceae</taxon>
        <taxon>Parmales</taxon>
        <taxon>Triparmaceae</taxon>
        <taxon>Triparma</taxon>
    </lineage>
</organism>
<evidence type="ECO:0000256" key="2">
    <source>
        <dbReference type="SAM" id="SignalP"/>
    </source>
</evidence>
<dbReference type="OrthoDB" id="10251508at2759"/>
<accession>A0A9W7FZ04</accession>
<keyword evidence="4" id="KW-1185">Reference proteome</keyword>
<feature type="signal peptide" evidence="2">
    <location>
        <begin position="1"/>
        <end position="19"/>
    </location>
</feature>
<comment type="caution">
    <text evidence="3">The sequence shown here is derived from an EMBL/GenBank/DDBJ whole genome shotgun (WGS) entry which is preliminary data.</text>
</comment>
<dbReference type="Proteomes" id="UP001165082">
    <property type="component" value="Unassembled WGS sequence"/>
</dbReference>
<dbReference type="EMBL" id="BRXZ01008271">
    <property type="protein sequence ID" value="GMI23850.1"/>
    <property type="molecule type" value="Genomic_DNA"/>
</dbReference>
<protein>
    <submittedName>
        <fullName evidence="3">Uncharacterized protein</fullName>
    </submittedName>
</protein>
<feature type="chain" id="PRO_5040778621" evidence="2">
    <location>
        <begin position="20"/>
        <end position="158"/>
    </location>
</feature>
<sequence>MKIIIITLLIIGLPNLCTCNTTGSNNKNNASPPYGSVPSWKNLRTSEEQPNHSPLGRSILTTPHRPLPSLHLTSPFTPPNVVNYTKRQLSNLVGCGYRDLRCLDSKYDARGKGSVLLPRDGGLIVKVCLSRAVIVKHRGGDRVSCYVFPGTPHSEELV</sequence>
<feature type="region of interest" description="Disordered" evidence="1">
    <location>
        <begin position="24"/>
        <end position="57"/>
    </location>
</feature>
<gene>
    <name evidence="3" type="ORF">TrRE_jg99</name>
</gene>
<reference evidence="3" key="1">
    <citation type="submission" date="2022-07" db="EMBL/GenBank/DDBJ databases">
        <title>Genome analysis of Parmales, a sister group of diatoms, reveals the evolutionary specialization of diatoms from phago-mixotrophs to photoautotrophs.</title>
        <authorList>
            <person name="Ban H."/>
            <person name="Sato S."/>
            <person name="Yoshikawa S."/>
            <person name="Kazumasa Y."/>
            <person name="Nakamura Y."/>
            <person name="Ichinomiya M."/>
            <person name="Saitoh K."/>
            <person name="Sato N."/>
            <person name="Blanc-Mathieu R."/>
            <person name="Endo H."/>
            <person name="Kuwata A."/>
            <person name="Ogata H."/>
        </authorList>
    </citation>
    <scope>NUCLEOTIDE SEQUENCE</scope>
</reference>
<proteinExistence type="predicted"/>
<evidence type="ECO:0000313" key="3">
    <source>
        <dbReference type="EMBL" id="GMI23850.1"/>
    </source>
</evidence>